<proteinExistence type="predicted"/>
<reference evidence="1" key="1">
    <citation type="journal article" date="2023" name="Int. J. Syst. Evol. Microbiol.">
        <title>Methylocystis iwaonis sp. nov., a type II methane-oxidizing bacterium from surface soil of a rice paddy field in Japan, and emended description of the genus Methylocystis (ex Whittenbury et al. 1970) Bowman et al. 1993.</title>
        <authorList>
            <person name="Kaise H."/>
            <person name="Sawadogo J.B."/>
            <person name="Alam M.S."/>
            <person name="Ueno C."/>
            <person name="Dianou D."/>
            <person name="Shinjo R."/>
            <person name="Asakawa S."/>
        </authorList>
    </citation>
    <scope>NUCLEOTIDE SEQUENCE</scope>
    <source>
        <strain evidence="1">LMG27198</strain>
    </source>
</reference>
<protein>
    <submittedName>
        <fullName evidence="1">Uncharacterized protein</fullName>
    </submittedName>
</protein>
<comment type="caution">
    <text evidence="1">The sequence shown here is derived from an EMBL/GenBank/DDBJ whole genome shotgun (WGS) entry which is preliminary data.</text>
</comment>
<accession>A0A9W6GY79</accession>
<sequence length="680" mass="73991">MSDGEQVLRRVRDYTHIGDKNAGLEGHIAAIGDPDKAPFAVFGLPAITKLEPLVRCLNFSRFLAKSLDALIVDVTRTGRSELPDDWEGRFTIALQALEHVSGRRPPVVVLSEDAFALRKAVRTLRTTNAGLRPVRRAPLEVGAYLQEPGLFGPTSVLPGDAPIAFEADIKDASLATVRNDLLALGRSFRQVGQAIAADAVSRALAFVRRSASLPIGLREAREIADILHDSDDEVDMSVRALFRPKMALGPLAAAADLVPEFGDEARRLIRDVETRVTAWDVETPISAKLARVLEDNAWNSATTALVIPDRRTADVYLSSDRALDVRCQISDARDLVERLTSKSPTRIIVVGTTTDVVRALLTAPVAPQRVLLLGDAAGTALLSAEIAPLSRIAGFAPIAGRARAMSAALQRGGANEKLDLAEAEFRVAAAIPEGEIDFTRSGEAYRGEILHFTTTRGHRLAYRPTSDVLEFSPSETRPFERTQARDIRRGDRILVLDTSVREPIRLAIAGSRENLKQLGLYHSRIAAIRAAAVGTSDQEKARHVLAAMRTLDPAIGSHELQNVVRWLTADKAPGEADGSRQPRAARDWPRFRVFMQAVGVDTHSAEIYWRAAIVPARSYRVHEGYLFNQRVVQFVLDPEGTSAGAAAWKTMPGLWQLVLDALDEVAEISVTTGGGENVHG</sequence>
<dbReference type="EMBL" id="BSEC01000002">
    <property type="protein sequence ID" value="GLI95291.1"/>
    <property type="molecule type" value="Genomic_DNA"/>
</dbReference>
<evidence type="ECO:0000313" key="2">
    <source>
        <dbReference type="Proteomes" id="UP001144323"/>
    </source>
</evidence>
<evidence type="ECO:0000313" key="1">
    <source>
        <dbReference type="EMBL" id="GLI95291.1"/>
    </source>
</evidence>
<keyword evidence="2" id="KW-1185">Reference proteome</keyword>
<name>A0A9W6GY79_9HYPH</name>
<gene>
    <name evidence="1" type="ORF">LMG27198_42830</name>
</gene>
<dbReference type="Proteomes" id="UP001144323">
    <property type="component" value="Unassembled WGS sequence"/>
</dbReference>
<organism evidence="1 2">
    <name type="scientific">Methylocystis echinoides</name>
    <dbReference type="NCBI Taxonomy" id="29468"/>
    <lineage>
        <taxon>Bacteria</taxon>
        <taxon>Pseudomonadati</taxon>
        <taxon>Pseudomonadota</taxon>
        <taxon>Alphaproteobacteria</taxon>
        <taxon>Hyphomicrobiales</taxon>
        <taxon>Methylocystaceae</taxon>
        <taxon>Methylocystis</taxon>
    </lineage>
</organism>
<dbReference type="RefSeq" id="WP_281806026.1">
    <property type="nucleotide sequence ID" value="NZ_BSEC01000002.1"/>
</dbReference>
<dbReference type="AlphaFoldDB" id="A0A9W6GY79"/>